<keyword evidence="2" id="KW-1185">Reference proteome</keyword>
<reference evidence="1" key="1">
    <citation type="submission" date="2023-04" db="EMBL/GenBank/DDBJ databases">
        <title>A chromosome-level genome assembly of the parasitoid wasp Eretmocerus hayati.</title>
        <authorList>
            <person name="Zhong Y."/>
            <person name="Liu S."/>
            <person name="Liu Y."/>
        </authorList>
    </citation>
    <scope>NUCLEOTIDE SEQUENCE</scope>
    <source>
        <strain evidence="1">ZJU_SS_LIU_2023</strain>
    </source>
</reference>
<organism evidence="1 2">
    <name type="scientific">Eretmocerus hayati</name>
    <dbReference type="NCBI Taxonomy" id="131215"/>
    <lineage>
        <taxon>Eukaryota</taxon>
        <taxon>Metazoa</taxon>
        <taxon>Ecdysozoa</taxon>
        <taxon>Arthropoda</taxon>
        <taxon>Hexapoda</taxon>
        <taxon>Insecta</taxon>
        <taxon>Pterygota</taxon>
        <taxon>Neoptera</taxon>
        <taxon>Endopterygota</taxon>
        <taxon>Hymenoptera</taxon>
        <taxon>Apocrita</taxon>
        <taxon>Proctotrupomorpha</taxon>
        <taxon>Chalcidoidea</taxon>
        <taxon>Aphelinidae</taxon>
        <taxon>Aphelininae</taxon>
        <taxon>Eretmocerus</taxon>
    </lineage>
</organism>
<accession>A0ACC2NDC3</accession>
<gene>
    <name evidence="1" type="ORF">QAD02_000448</name>
</gene>
<evidence type="ECO:0000313" key="2">
    <source>
        <dbReference type="Proteomes" id="UP001239111"/>
    </source>
</evidence>
<dbReference type="EMBL" id="CM056743">
    <property type="protein sequence ID" value="KAJ8669189.1"/>
    <property type="molecule type" value="Genomic_DNA"/>
</dbReference>
<protein>
    <submittedName>
        <fullName evidence="1">Uncharacterized protein</fullName>
    </submittedName>
</protein>
<dbReference type="Proteomes" id="UP001239111">
    <property type="component" value="Chromosome 3"/>
</dbReference>
<sequence length="625" mass="72478">MLQRPGFFELLKHRFSRTKKNENNYEDIYDGDIYKFIRARFADIITNLTLMWNTDGVALFKSSKFNIWPEYFVINELPYSARFKKENVIFAGLWFGYTKPNPCMFLSVFVDELRNLYQGVMVQIHGREVMETIRMMVISGTCDQLAKCLFLNIKQHNSLHGCAVCKIASKKFDPKKKGNKRVYPYQKNLVLRTQEETERQATDAANSGIPKCGVRGPSIFRLSVLNYIISTAIDIMHCGYEGVTKQLVKIWFHMSFRRVSGSIFKYYNLMNARIRALRPPSFIPRILRPVSEFSYLKANEFKTFLYYCSLPLLCDIMDEQYLEHHILLVLGLTLLNASSVSEGNLVTARRVLEEYVSRFELLYGIKNCSSNIHLLLHLADAVKKFGPLWVTSCFPFESLNGILKSFVHGTRYAQLQIMSAVSNFLSYADLKERYLNKKSDAYKFCSKLEKSGTHRSRLARIVDDVFCIGLIEKMKSVPDSISRSFPIDICGKICYQFKKLMKNRMFYETDSNSENKKTCSSYCTYGSDGNKKIGKILKFMKICYCNDKEFCKDCETFVIIEKYEKQPAFYCSLAQMYVPTIFTCKKLTPDCFDVIRLNELGTVCFHIIVRDILYVVEPTNLEETE</sequence>
<comment type="caution">
    <text evidence="1">The sequence shown here is derived from an EMBL/GenBank/DDBJ whole genome shotgun (WGS) entry which is preliminary data.</text>
</comment>
<name>A0ACC2NDC3_9HYME</name>
<proteinExistence type="predicted"/>
<evidence type="ECO:0000313" key="1">
    <source>
        <dbReference type="EMBL" id="KAJ8669189.1"/>
    </source>
</evidence>